<feature type="active site" description="Proton acceptor" evidence="3">
    <location>
        <position position="562"/>
    </location>
</feature>
<name>A0A0C3J8Z4_PISTI</name>
<reference evidence="6 7" key="1">
    <citation type="submission" date="2014-04" db="EMBL/GenBank/DDBJ databases">
        <authorList>
            <consortium name="DOE Joint Genome Institute"/>
            <person name="Kuo A."/>
            <person name="Kohler A."/>
            <person name="Costa M.D."/>
            <person name="Nagy L.G."/>
            <person name="Floudas D."/>
            <person name="Copeland A."/>
            <person name="Barry K.W."/>
            <person name="Cichocki N."/>
            <person name="Veneault-Fourrey C."/>
            <person name="LaButti K."/>
            <person name="Lindquist E.A."/>
            <person name="Lipzen A."/>
            <person name="Lundell T."/>
            <person name="Morin E."/>
            <person name="Murat C."/>
            <person name="Sun H."/>
            <person name="Tunlid A."/>
            <person name="Henrissat B."/>
            <person name="Grigoriev I.V."/>
            <person name="Hibbett D.S."/>
            <person name="Martin F."/>
            <person name="Nordberg H.P."/>
            <person name="Cantor M.N."/>
            <person name="Hua S.X."/>
        </authorList>
    </citation>
    <scope>NUCLEOTIDE SEQUENCE [LARGE SCALE GENOMIC DNA]</scope>
    <source>
        <strain evidence="6 7">Marx 270</strain>
    </source>
</reference>
<dbReference type="PANTHER" id="PTHR11552:SF219">
    <property type="entry name" value="GLUCOSE-METHANOL-CHOLINE OXIDOREDUCTASE N-TERMINAL DOMAIN-CONTAINING PROTEIN"/>
    <property type="match status" value="1"/>
</dbReference>
<dbReference type="AlphaFoldDB" id="A0A0C3J8Z4"/>
<proteinExistence type="inferred from homology"/>
<dbReference type="SUPFAM" id="SSF51905">
    <property type="entry name" value="FAD/NAD(P)-binding domain"/>
    <property type="match status" value="1"/>
</dbReference>
<feature type="active site" description="Proton donor" evidence="3">
    <location>
        <position position="517"/>
    </location>
</feature>
<dbReference type="PANTHER" id="PTHR11552">
    <property type="entry name" value="GLUCOSE-METHANOL-CHOLINE GMC OXIDOREDUCTASE"/>
    <property type="match status" value="1"/>
</dbReference>
<dbReference type="InterPro" id="IPR007867">
    <property type="entry name" value="GMC_OxRtase_C"/>
</dbReference>
<dbReference type="PIRSF" id="PIRSF000137">
    <property type="entry name" value="Alcohol_oxidase"/>
    <property type="match status" value="1"/>
</dbReference>
<sequence length="586" mass="65193">MWPFTTAPSPFVALEDLSAEYDFIVVGGGNAGCVLARRLSEDPSKTVLLVERGDGDDSWLTRVPLTSTYQFSDGKHSNVFSSVYEERIGRSVTSVTGLGLGGCTRINGCQYTCGAPAEFDSWSRDGRHGWSYAELKPFFKKSETWLGRDRREYHGYSGPLYVESYEGYYFKSFEAVEKACRRILPTIEDMHSPTDPSIGWCKMQYTMDSSGCRSSSYRAYLPMEILASRKDRLHVCTGALARKLVFDRNGDGSTCVRGVEIQGTNSDSVSVNVRAKCEVILCCGALRTPQLLLLSGVGPRKHLQEMNVNVVLDSPGVGEHLQDHLIVLTGYNCPLFDSIWAMIVRPTVLIRELYNYLRYGTGWFLGTLVELEIFFLSSLVEKDGRVKPISKEREDPFNPENIPDIAILPSPLSDPRVEGANKWKGLFGLNPALLKVTSRGSLRLRSLDPKDTPLCNLNYLNTPEDRNTMRAALRLSAEIARKMCDAGYPLKETYVPKSLEDADLDAFIQERADSMYHYSSTCRMAPLDDPLPGVVDNDLRVHGTTNLRIVDASIFPAVPATHPQALVYAVAEKCADMIVKGHSSKK</sequence>
<organism evidence="6 7">
    <name type="scientific">Pisolithus tinctorius Marx 270</name>
    <dbReference type="NCBI Taxonomy" id="870435"/>
    <lineage>
        <taxon>Eukaryota</taxon>
        <taxon>Fungi</taxon>
        <taxon>Dikarya</taxon>
        <taxon>Basidiomycota</taxon>
        <taxon>Agaricomycotina</taxon>
        <taxon>Agaricomycetes</taxon>
        <taxon>Agaricomycetidae</taxon>
        <taxon>Boletales</taxon>
        <taxon>Sclerodermatineae</taxon>
        <taxon>Pisolithaceae</taxon>
        <taxon>Pisolithus</taxon>
    </lineage>
</organism>
<dbReference type="InterPro" id="IPR012132">
    <property type="entry name" value="GMC_OxRdtase"/>
</dbReference>
<comment type="similarity">
    <text evidence="2">Belongs to the GMC oxidoreductase family.</text>
</comment>
<dbReference type="OrthoDB" id="269227at2759"/>
<keyword evidence="7" id="KW-1185">Reference proteome</keyword>
<protein>
    <submittedName>
        <fullName evidence="6">GMC oxidoreductase</fullName>
    </submittedName>
</protein>
<dbReference type="SUPFAM" id="SSF54373">
    <property type="entry name" value="FAD-linked reductases, C-terminal domain"/>
    <property type="match status" value="1"/>
</dbReference>
<dbReference type="InParanoid" id="A0A0C3J8Z4"/>
<dbReference type="InterPro" id="IPR036188">
    <property type="entry name" value="FAD/NAD-bd_sf"/>
</dbReference>
<gene>
    <name evidence="6" type="ORF">M404DRAFT_8986</name>
</gene>
<feature type="binding site" evidence="4">
    <location>
        <begin position="563"/>
        <end position="564"/>
    </location>
    <ligand>
        <name>FAD</name>
        <dbReference type="ChEBI" id="CHEBI:57692"/>
    </ligand>
</feature>
<evidence type="ECO:0000313" key="7">
    <source>
        <dbReference type="Proteomes" id="UP000054217"/>
    </source>
</evidence>
<dbReference type="Pfam" id="PF05199">
    <property type="entry name" value="GMC_oxred_C"/>
    <property type="match status" value="1"/>
</dbReference>
<dbReference type="HOGENOM" id="CLU_002865_7_2_1"/>
<reference evidence="7" key="2">
    <citation type="submission" date="2015-01" db="EMBL/GenBank/DDBJ databases">
        <title>Evolutionary Origins and Diversification of the Mycorrhizal Mutualists.</title>
        <authorList>
            <consortium name="DOE Joint Genome Institute"/>
            <consortium name="Mycorrhizal Genomics Consortium"/>
            <person name="Kohler A."/>
            <person name="Kuo A."/>
            <person name="Nagy L.G."/>
            <person name="Floudas D."/>
            <person name="Copeland A."/>
            <person name="Barry K.W."/>
            <person name="Cichocki N."/>
            <person name="Veneault-Fourrey C."/>
            <person name="LaButti K."/>
            <person name="Lindquist E.A."/>
            <person name="Lipzen A."/>
            <person name="Lundell T."/>
            <person name="Morin E."/>
            <person name="Murat C."/>
            <person name="Riley R."/>
            <person name="Ohm R."/>
            <person name="Sun H."/>
            <person name="Tunlid A."/>
            <person name="Henrissat B."/>
            <person name="Grigoriev I.V."/>
            <person name="Hibbett D.S."/>
            <person name="Martin F."/>
        </authorList>
    </citation>
    <scope>NUCLEOTIDE SEQUENCE [LARGE SCALE GENOMIC DNA]</scope>
    <source>
        <strain evidence="7">Marx 270</strain>
    </source>
</reference>
<feature type="domain" description="Glucose-methanol-choline oxidoreductase N-terminal" evidence="5">
    <location>
        <begin position="284"/>
        <end position="298"/>
    </location>
</feature>
<dbReference type="EMBL" id="KN831966">
    <property type="protein sequence ID" value="KIO05513.1"/>
    <property type="molecule type" value="Genomic_DNA"/>
</dbReference>
<keyword evidence="4" id="KW-0285">Flavoprotein</keyword>
<evidence type="ECO:0000313" key="6">
    <source>
        <dbReference type="EMBL" id="KIO05513.1"/>
    </source>
</evidence>
<dbReference type="GO" id="GO:0050660">
    <property type="term" value="F:flavin adenine dinucleotide binding"/>
    <property type="evidence" value="ECO:0007669"/>
    <property type="project" value="InterPro"/>
</dbReference>
<keyword evidence="4" id="KW-0274">FAD</keyword>
<comment type="cofactor">
    <cofactor evidence="1 4">
        <name>FAD</name>
        <dbReference type="ChEBI" id="CHEBI:57692"/>
    </cofactor>
</comment>
<evidence type="ECO:0000256" key="2">
    <source>
        <dbReference type="ARBA" id="ARBA00010790"/>
    </source>
</evidence>
<dbReference type="STRING" id="870435.A0A0C3J8Z4"/>
<accession>A0A0C3J8Z4</accession>
<dbReference type="Proteomes" id="UP000054217">
    <property type="component" value="Unassembled WGS sequence"/>
</dbReference>
<dbReference type="Gene3D" id="3.50.50.60">
    <property type="entry name" value="FAD/NAD(P)-binding domain"/>
    <property type="match status" value="1"/>
</dbReference>
<evidence type="ECO:0000259" key="5">
    <source>
        <dbReference type="PROSITE" id="PS00624"/>
    </source>
</evidence>
<evidence type="ECO:0000256" key="4">
    <source>
        <dbReference type="PIRSR" id="PIRSR000137-2"/>
    </source>
</evidence>
<evidence type="ECO:0000256" key="3">
    <source>
        <dbReference type="PIRSR" id="PIRSR000137-1"/>
    </source>
</evidence>
<dbReference type="Pfam" id="PF00732">
    <property type="entry name" value="GMC_oxred_N"/>
    <property type="match status" value="1"/>
</dbReference>
<dbReference type="InterPro" id="IPR000172">
    <property type="entry name" value="GMC_OxRdtase_N"/>
</dbReference>
<evidence type="ECO:0000256" key="1">
    <source>
        <dbReference type="ARBA" id="ARBA00001974"/>
    </source>
</evidence>
<dbReference type="PROSITE" id="PS00624">
    <property type="entry name" value="GMC_OXRED_2"/>
    <property type="match status" value="1"/>
</dbReference>
<dbReference type="Gene3D" id="3.30.560.10">
    <property type="entry name" value="Glucose Oxidase, domain 3"/>
    <property type="match status" value="1"/>
</dbReference>
<dbReference type="GO" id="GO:0016614">
    <property type="term" value="F:oxidoreductase activity, acting on CH-OH group of donors"/>
    <property type="evidence" value="ECO:0007669"/>
    <property type="project" value="InterPro"/>
</dbReference>